<organism evidence="2 3">
    <name type="scientific">Spirosoma terrae</name>
    <dbReference type="NCBI Taxonomy" id="1968276"/>
    <lineage>
        <taxon>Bacteria</taxon>
        <taxon>Pseudomonadati</taxon>
        <taxon>Bacteroidota</taxon>
        <taxon>Cytophagia</taxon>
        <taxon>Cytophagales</taxon>
        <taxon>Cytophagaceae</taxon>
        <taxon>Spirosoma</taxon>
    </lineage>
</organism>
<sequence>MKTTYLFLLLTMLTGYCYAQTSTEKLSKEERNQLSNELPKLDRSAGQFNPAFFNDTKNSHQAVIVQVDNGVYTPVKRVERPGKLPFLQEQDAPFVISYLSKDGKQLGGYSIATPASVRSCESQRVGARSPVGKFTFELLIPNDPAIEQLALFDNKKRIVTLSLPRATKPPKK</sequence>
<dbReference type="EMBL" id="JAAFZH010000001">
    <property type="protein sequence ID" value="NDU93989.1"/>
    <property type="molecule type" value="Genomic_DNA"/>
</dbReference>
<comment type="caution">
    <text evidence="2">The sequence shown here is derived from an EMBL/GenBank/DDBJ whole genome shotgun (WGS) entry which is preliminary data.</text>
</comment>
<name>A0A6L9LAY1_9BACT</name>
<feature type="chain" id="PRO_5027028708" evidence="1">
    <location>
        <begin position="20"/>
        <end position="172"/>
    </location>
</feature>
<accession>A0A6L9LAY1</accession>
<dbReference type="AlphaFoldDB" id="A0A6L9LAY1"/>
<dbReference type="Proteomes" id="UP000474175">
    <property type="component" value="Unassembled WGS sequence"/>
</dbReference>
<feature type="signal peptide" evidence="1">
    <location>
        <begin position="1"/>
        <end position="19"/>
    </location>
</feature>
<evidence type="ECO:0000313" key="3">
    <source>
        <dbReference type="Proteomes" id="UP000474175"/>
    </source>
</evidence>
<gene>
    <name evidence="2" type="ORF">GK108_03820</name>
</gene>
<protein>
    <submittedName>
        <fullName evidence="2">Uncharacterized protein</fullName>
    </submittedName>
</protein>
<evidence type="ECO:0000256" key="1">
    <source>
        <dbReference type="SAM" id="SignalP"/>
    </source>
</evidence>
<evidence type="ECO:0000313" key="2">
    <source>
        <dbReference type="EMBL" id="NDU93989.1"/>
    </source>
</evidence>
<dbReference type="RefSeq" id="WP_163942993.1">
    <property type="nucleotide sequence ID" value="NZ_JAAFZH010000001.1"/>
</dbReference>
<keyword evidence="3" id="KW-1185">Reference proteome</keyword>
<keyword evidence="1" id="KW-0732">Signal</keyword>
<proteinExistence type="predicted"/>
<reference evidence="2 3" key="1">
    <citation type="submission" date="2020-02" db="EMBL/GenBank/DDBJ databases">
        <title>Draft genome sequence of two Spirosoma agri KCTC 52727 and Spirosoma terrae KCTC 52035.</title>
        <authorList>
            <person name="Rojas J."/>
            <person name="Ambika Manirajan B."/>
            <person name="Suarez C."/>
            <person name="Ratering S."/>
            <person name="Schnell S."/>
        </authorList>
    </citation>
    <scope>NUCLEOTIDE SEQUENCE [LARGE SCALE GENOMIC DNA]</scope>
    <source>
        <strain evidence="2 3">KCTC 52035</strain>
    </source>
</reference>